<dbReference type="GeneID" id="77810310"/>
<dbReference type="InterPro" id="IPR013785">
    <property type="entry name" value="Aldolase_TIM"/>
</dbReference>
<organism evidence="7 8">
    <name type="scientific">Puccinia triticina</name>
    <dbReference type="NCBI Taxonomy" id="208348"/>
    <lineage>
        <taxon>Eukaryota</taxon>
        <taxon>Fungi</taxon>
        <taxon>Dikarya</taxon>
        <taxon>Basidiomycota</taxon>
        <taxon>Pucciniomycotina</taxon>
        <taxon>Pucciniomycetes</taxon>
        <taxon>Pucciniales</taxon>
        <taxon>Pucciniaceae</taxon>
        <taxon>Puccinia</taxon>
    </lineage>
</organism>
<name>A0ABY7CK78_9BASI</name>
<evidence type="ECO:0000256" key="5">
    <source>
        <dbReference type="SAM" id="Phobius"/>
    </source>
</evidence>
<evidence type="ECO:0000259" key="6">
    <source>
        <dbReference type="Pfam" id="PF00724"/>
    </source>
</evidence>
<feature type="domain" description="NADH:flavin oxidoreductase/NADH oxidase N-terminal" evidence="6">
    <location>
        <begin position="6"/>
        <end position="190"/>
    </location>
</feature>
<evidence type="ECO:0000256" key="1">
    <source>
        <dbReference type="ARBA" id="ARBA00005979"/>
    </source>
</evidence>
<keyword evidence="3" id="KW-0288">FMN</keyword>
<dbReference type="RefSeq" id="XP_053020614.1">
    <property type="nucleotide sequence ID" value="XM_053169415.1"/>
</dbReference>
<evidence type="ECO:0000256" key="3">
    <source>
        <dbReference type="ARBA" id="ARBA00022643"/>
    </source>
</evidence>
<dbReference type="InterPro" id="IPR051799">
    <property type="entry name" value="NADH_flavin_oxidoreductase"/>
</dbReference>
<dbReference type="SUPFAM" id="SSF51395">
    <property type="entry name" value="FMN-linked oxidoreductases"/>
    <property type="match status" value="1"/>
</dbReference>
<keyword evidence="4" id="KW-0560">Oxidoreductase</keyword>
<comment type="similarity">
    <text evidence="1">Belongs to the NADH:flavin oxidoreductase/NADH oxidase family.</text>
</comment>
<keyword evidence="2" id="KW-0285">Flavoprotein</keyword>
<evidence type="ECO:0000256" key="2">
    <source>
        <dbReference type="ARBA" id="ARBA00022630"/>
    </source>
</evidence>
<keyword evidence="5" id="KW-0472">Membrane</keyword>
<proteinExistence type="inferred from homology"/>
<dbReference type="EMBL" id="CP110425">
    <property type="protein sequence ID" value="WAQ85059.1"/>
    <property type="molecule type" value="Genomic_DNA"/>
</dbReference>
<dbReference type="PANTHER" id="PTHR43656:SF2">
    <property type="entry name" value="BINDING OXIDOREDUCTASE, PUTATIVE (AFU_ORTHOLOGUE AFUA_2G08260)-RELATED"/>
    <property type="match status" value="1"/>
</dbReference>
<keyword evidence="5" id="KW-0812">Transmembrane</keyword>
<accession>A0ABY7CK78</accession>
<feature type="transmembrane region" description="Helical" evidence="5">
    <location>
        <begin position="260"/>
        <end position="281"/>
    </location>
</feature>
<evidence type="ECO:0000313" key="7">
    <source>
        <dbReference type="EMBL" id="WAQ85059.1"/>
    </source>
</evidence>
<reference evidence="7" key="1">
    <citation type="submission" date="2022-10" db="EMBL/GenBank/DDBJ databases">
        <title>Puccinia triticina Genome sequencing and assembly.</title>
        <authorList>
            <person name="Li C."/>
        </authorList>
    </citation>
    <scope>NUCLEOTIDE SEQUENCE</scope>
    <source>
        <strain evidence="7">Pt15</strain>
    </source>
</reference>
<keyword evidence="8" id="KW-1185">Reference proteome</keyword>
<evidence type="ECO:0000256" key="4">
    <source>
        <dbReference type="ARBA" id="ARBA00023002"/>
    </source>
</evidence>
<dbReference type="PANTHER" id="PTHR43656">
    <property type="entry name" value="BINDING OXIDOREDUCTASE, PUTATIVE (AFU_ORTHOLOGUE AFUA_2G08260)-RELATED"/>
    <property type="match status" value="1"/>
</dbReference>
<protein>
    <recommendedName>
        <fullName evidence="6">NADH:flavin oxidoreductase/NADH oxidase N-terminal domain-containing protein</fullName>
    </recommendedName>
</protein>
<dbReference type="InterPro" id="IPR001155">
    <property type="entry name" value="OxRdtase_FMN_N"/>
</dbReference>
<dbReference type="Proteomes" id="UP001164743">
    <property type="component" value="Chromosome 5A"/>
</dbReference>
<dbReference type="Gene3D" id="3.20.20.70">
    <property type="entry name" value="Aldolase class I"/>
    <property type="match status" value="1"/>
</dbReference>
<evidence type="ECO:0000313" key="8">
    <source>
        <dbReference type="Proteomes" id="UP001164743"/>
    </source>
</evidence>
<sequence length="282" mass="31167">MHFLTSSHGFLLSEFLSAKTNQRQDEYGMSAKNRLRILFQIIDAIRSSVPKSFCLSIKLNCSDLSEGGLTQEEALDNLRLIFKHGGVDLIEISGGTYENCPTSKEDLFPQSKSEKERVGTREAYYLEFTQEAHQLLRHISSEAQRPCPVLMTTGGFRSRSGMATAISNEETDLIGLGRPACLDPLLSTKILDPNLANYVCPNPPVPGVTMWKILVPVKLIGAGFKTMWHTWQLHRMSHYQPPDLTCTALGSLRVILPLDALLASVALLLSLLAIGVIARLMA</sequence>
<dbReference type="Pfam" id="PF00724">
    <property type="entry name" value="Oxidored_FMN"/>
    <property type="match status" value="1"/>
</dbReference>
<gene>
    <name evidence="7" type="ORF">PtA15_5A633</name>
</gene>
<keyword evidence="5" id="KW-1133">Transmembrane helix</keyword>